<evidence type="ECO:0000313" key="11">
    <source>
        <dbReference type="Proteomes" id="UP000308652"/>
    </source>
</evidence>
<proteinExistence type="inferred from homology"/>
<evidence type="ECO:0000256" key="5">
    <source>
        <dbReference type="ARBA" id="ARBA00023186"/>
    </source>
</evidence>
<dbReference type="PROSITE" id="PS00636">
    <property type="entry name" value="DNAJ_1"/>
    <property type="match status" value="1"/>
</dbReference>
<evidence type="ECO:0000256" key="6">
    <source>
        <dbReference type="PROSITE-ProRule" id="PRU00546"/>
    </source>
</evidence>
<accession>A0A5C3M920</accession>
<dbReference type="PANTHER" id="PTHR43888">
    <property type="entry name" value="DNAJ-LIKE-2, ISOFORM A-RELATED"/>
    <property type="match status" value="1"/>
</dbReference>
<reference evidence="10 11" key="1">
    <citation type="journal article" date="2019" name="Nat. Ecol. Evol.">
        <title>Megaphylogeny resolves global patterns of mushroom evolution.</title>
        <authorList>
            <person name="Varga T."/>
            <person name="Krizsan K."/>
            <person name="Foldi C."/>
            <person name="Dima B."/>
            <person name="Sanchez-Garcia M."/>
            <person name="Sanchez-Ramirez S."/>
            <person name="Szollosi G.J."/>
            <person name="Szarkandi J.G."/>
            <person name="Papp V."/>
            <person name="Albert L."/>
            <person name="Andreopoulos W."/>
            <person name="Angelini C."/>
            <person name="Antonin V."/>
            <person name="Barry K.W."/>
            <person name="Bougher N.L."/>
            <person name="Buchanan P."/>
            <person name="Buyck B."/>
            <person name="Bense V."/>
            <person name="Catcheside P."/>
            <person name="Chovatia M."/>
            <person name="Cooper J."/>
            <person name="Damon W."/>
            <person name="Desjardin D."/>
            <person name="Finy P."/>
            <person name="Geml J."/>
            <person name="Haridas S."/>
            <person name="Hughes K."/>
            <person name="Justo A."/>
            <person name="Karasinski D."/>
            <person name="Kautmanova I."/>
            <person name="Kiss B."/>
            <person name="Kocsube S."/>
            <person name="Kotiranta H."/>
            <person name="LaButti K.M."/>
            <person name="Lechner B.E."/>
            <person name="Liimatainen K."/>
            <person name="Lipzen A."/>
            <person name="Lukacs Z."/>
            <person name="Mihaltcheva S."/>
            <person name="Morgado L.N."/>
            <person name="Niskanen T."/>
            <person name="Noordeloos M.E."/>
            <person name="Ohm R.A."/>
            <person name="Ortiz-Santana B."/>
            <person name="Ovrebo C."/>
            <person name="Racz N."/>
            <person name="Riley R."/>
            <person name="Savchenko A."/>
            <person name="Shiryaev A."/>
            <person name="Soop K."/>
            <person name="Spirin V."/>
            <person name="Szebenyi C."/>
            <person name="Tomsovsky M."/>
            <person name="Tulloss R.E."/>
            <person name="Uehling J."/>
            <person name="Grigoriev I.V."/>
            <person name="Vagvolgyi C."/>
            <person name="Papp T."/>
            <person name="Martin F.M."/>
            <person name="Miettinen O."/>
            <person name="Hibbett D.S."/>
            <person name="Nagy L.G."/>
        </authorList>
    </citation>
    <scope>NUCLEOTIDE SEQUENCE [LARGE SCALE GENOMIC DNA]</scope>
    <source>
        <strain evidence="10 11">CBS 166.37</strain>
    </source>
</reference>
<dbReference type="Proteomes" id="UP000308652">
    <property type="component" value="Unassembled WGS sequence"/>
</dbReference>
<dbReference type="HAMAP" id="MF_01152">
    <property type="entry name" value="DnaJ"/>
    <property type="match status" value="1"/>
</dbReference>
<dbReference type="SMART" id="SM00271">
    <property type="entry name" value="DnaJ"/>
    <property type="match status" value="1"/>
</dbReference>
<dbReference type="Gene3D" id="1.10.287.110">
    <property type="entry name" value="DnaJ domain"/>
    <property type="match status" value="1"/>
</dbReference>
<dbReference type="GO" id="GO:0009408">
    <property type="term" value="P:response to heat"/>
    <property type="evidence" value="ECO:0007669"/>
    <property type="project" value="InterPro"/>
</dbReference>
<name>A0A5C3M920_9AGAR</name>
<protein>
    <recommendedName>
        <fullName evidence="12">DnaJ-domain-containing protein</fullName>
    </recommendedName>
</protein>
<feature type="domain" description="J" evidence="8">
    <location>
        <begin position="20"/>
        <end position="84"/>
    </location>
</feature>
<dbReference type="Pfam" id="PF00684">
    <property type="entry name" value="DnaJ_CXXCXGXG"/>
    <property type="match status" value="1"/>
</dbReference>
<dbReference type="PROSITE" id="PS51188">
    <property type="entry name" value="ZF_CR"/>
    <property type="match status" value="1"/>
</dbReference>
<dbReference type="GO" id="GO:0005524">
    <property type="term" value="F:ATP binding"/>
    <property type="evidence" value="ECO:0007669"/>
    <property type="project" value="InterPro"/>
</dbReference>
<evidence type="ECO:0000256" key="3">
    <source>
        <dbReference type="ARBA" id="ARBA00022771"/>
    </source>
</evidence>
<feature type="chain" id="PRO_5022907749" description="DnaJ-domain-containing protein" evidence="7">
    <location>
        <begin position="19"/>
        <end position="367"/>
    </location>
</feature>
<dbReference type="Pfam" id="PF00226">
    <property type="entry name" value="DnaJ"/>
    <property type="match status" value="1"/>
</dbReference>
<organism evidence="10 11">
    <name type="scientific">Crucibulum laeve</name>
    <dbReference type="NCBI Taxonomy" id="68775"/>
    <lineage>
        <taxon>Eukaryota</taxon>
        <taxon>Fungi</taxon>
        <taxon>Dikarya</taxon>
        <taxon>Basidiomycota</taxon>
        <taxon>Agaricomycotina</taxon>
        <taxon>Agaricomycetes</taxon>
        <taxon>Agaricomycetidae</taxon>
        <taxon>Agaricales</taxon>
        <taxon>Agaricineae</taxon>
        <taxon>Nidulariaceae</taxon>
        <taxon>Crucibulum</taxon>
    </lineage>
</organism>
<keyword evidence="1 6" id="KW-0479">Metal-binding</keyword>
<dbReference type="InterPro" id="IPR001623">
    <property type="entry name" value="DnaJ_domain"/>
</dbReference>
<dbReference type="SUPFAM" id="SSF46565">
    <property type="entry name" value="Chaperone J-domain"/>
    <property type="match status" value="1"/>
</dbReference>
<dbReference type="CDD" id="cd10719">
    <property type="entry name" value="DnaJ_zf"/>
    <property type="match status" value="1"/>
</dbReference>
<dbReference type="SUPFAM" id="SSF57938">
    <property type="entry name" value="DnaJ/Hsp40 cysteine-rich domain"/>
    <property type="match status" value="1"/>
</dbReference>
<dbReference type="InterPro" id="IPR001305">
    <property type="entry name" value="HSP_DnaJ_Cys-rich_dom"/>
</dbReference>
<keyword evidence="11" id="KW-1185">Reference proteome</keyword>
<dbReference type="GO" id="GO:0030544">
    <property type="term" value="F:Hsp70 protein binding"/>
    <property type="evidence" value="ECO:0007669"/>
    <property type="project" value="InterPro"/>
</dbReference>
<keyword evidence="2" id="KW-0677">Repeat</keyword>
<keyword evidence="5" id="KW-0143">Chaperone</keyword>
<dbReference type="GO" id="GO:0006457">
    <property type="term" value="P:protein folding"/>
    <property type="evidence" value="ECO:0007669"/>
    <property type="project" value="InterPro"/>
</dbReference>
<dbReference type="CDD" id="cd06257">
    <property type="entry name" value="DnaJ"/>
    <property type="match status" value="1"/>
</dbReference>
<keyword evidence="3 6" id="KW-0863">Zinc-finger</keyword>
<feature type="domain" description="CR-type" evidence="9">
    <location>
        <begin position="137"/>
        <end position="220"/>
    </location>
</feature>
<evidence type="ECO:0000256" key="1">
    <source>
        <dbReference type="ARBA" id="ARBA00022723"/>
    </source>
</evidence>
<feature type="zinc finger region" description="CR-type" evidence="6">
    <location>
        <begin position="137"/>
        <end position="220"/>
    </location>
</feature>
<evidence type="ECO:0008006" key="12">
    <source>
        <dbReference type="Google" id="ProtNLM"/>
    </source>
</evidence>
<evidence type="ECO:0000256" key="7">
    <source>
        <dbReference type="SAM" id="SignalP"/>
    </source>
</evidence>
<dbReference type="STRING" id="68775.A0A5C3M920"/>
<keyword evidence="4 6" id="KW-0862">Zinc</keyword>
<dbReference type="InterPro" id="IPR036869">
    <property type="entry name" value="J_dom_sf"/>
</dbReference>
<evidence type="ECO:0000256" key="4">
    <source>
        <dbReference type="ARBA" id="ARBA00022833"/>
    </source>
</evidence>
<dbReference type="Pfam" id="PF01556">
    <property type="entry name" value="DnaJ_C"/>
    <property type="match status" value="1"/>
</dbReference>
<dbReference type="SUPFAM" id="SSF49493">
    <property type="entry name" value="HSP40/DnaJ peptide-binding domain"/>
    <property type="match status" value="2"/>
</dbReference>
<dbReference type="InterPro" id="IPR008971">
    <property type="entry name" value="HSP40/DnaJ_pept-bd"/>
</dbReference>
<evidence type="ECO:0000259" key="9">
    <source>
        <dbReference type="PROSITE" id="PS51188"/>
    </source>
</evidence>
<dbReference type="PRINTS" id="PR00625">
    <property type="entry name" value="JDOMAIN"/>
</dbReference>
<dbReference type="Gene3D" id="2.60.260.20">
    <property type="entry name" value="Urease metallochaperone UreE, N-terminal domain"/>
    <property type="match status" value="2"/>
</dbReference>
<evidence type="ECO:0000313" key="10">
    <source>
        <dbReference type="EMBL" id="TFK40338.1"/>
    </source>
</evidence>
<dbReference type="GO" id="GO:0051082">
    <property type="term" value="F:unfolded protein binding"/>
    <property type="evidence" value="ECO:0007669"/>
    <property type="project" value="InterPro"/>
</dbReference>
<dbReference type="Gene3D" id="2.10.230.10">
    <property type="entry name" value="Heat shock protein DnaJ, cysteine-rich domain"/>
    <property type="match status" value="1"/>
</dbReference>
<evidence type="ECO:0000259" key="8">
    <source>
        <dbReference type="PROSITE" id="PS50076"/>
    </source>
</evidence>
<dbReference type="OrthoDB" id="550424at2759"/>
<keyword evidence="7" id="KW-0732">Signal</keyword>
<feature type="signal peptide" evidence="7">
    <location>
        <begin position="1"/>
        <end position="18"/>
    </location>
</feature>
<dbReference type="InterPro" id="IPR044713">
    <property type="entry name" value="DNJA1/2-like"/>
</dbReference>
<dbReference type="InterPro" id="IPR036410">
    <property type="entry name" value="HSP_DnaJ_Cys-rich_dom_sf"/>
</dbReference>
<dbReference type="FunFam" id="2.60.260.20:FF:000013">
    <property type="entry name" value="DnaJ subfamily B member 11"/>
    <property type="match status" value="1"/>
</dbReference>
<dbReference type="AlphaFoldDB" id="A0A5C3M920"/>
<dbReference type="InterPro" id="IPR012724">
    <property type="entry name" value="DnaJ"/>
</dbReference>
<dbReference type="GO" id="GO:0008270">
    <property type="term" value="F:zinc ion binding"/>
    <property type="evidence" value="ECO:0007669"/>
    <property type="project" value="UniProtKB-KW"/>
</dbReference>
<evidence type="ECO:0000256" key="2">
    <source>
        <dbReference type="ARBA" id="ARBA00022737"/>
    </source>
</evidence>
<dbReference type="FunFam" id="2.10.230.10:FF:000002">
    <property type="entry name" value="Molecular chaperone DnaJ"/>
    <property type="match status" value="1"/>
</dbReference>
<sequence>MHAALFLALFVLATFAAAADLYKVLDVHQSASEKDIRQAYKRLSKRFHPDKNKDPDAENRFVEIARAYEVLSDPTKRQIYDRHGEEGLKAHEGGQHQQANPFDVFQSFFGGHQHQQARRGPSSLTEFEVQLSDMYQGASIDFMIKKKILCDHCRGSGAASDNDIHTCTSCGGAGVKLVKQQIFPGMFAQSQVSCNDCGGRGKVIKKKCPHCNGSKVVDHTAHYTLDIPAGMSEGHEVVFEGEADESPDWEAGDVILRVRSKKEKGGWRRKESSLYWKETIGIDEALLGFERNLTHLDGHIVPLVRKGVTQPGYVQTITGEGMPISGRSAHGDLFVEYNVVLPLEISQQTRRKLAEAFQSPGSAHDEL</sequence>
<dbReference type="PROSITE" id="PS50076">
    <property type="entry name" value="DNAJ_2"/>
    <property type="match status" value="1"/>
</dbReference>
<dbReference type="InterPro" id="IPR002939">
    <property type="entry name" value="DnaJ_C"/>
</dbReference>
<dbReference type="CDD" id="cd10747">
    <property type="entry name" value="DnaJ_C"/>
    <property type="match status" value="1"/>
</dbReference>
<dbReference type="InterPro" id="IPR018253">
    <property type="entry name" value="DnaJ_domain_CS"/>
</dbReference>
<gene>
    <name evidence="10" type="ORF">BDQ12DRAFT_680772</name>
</gene>
<dbReference type="EMBL" id="ML213597">
    <property type="protein sequence ID" value="TFK40338.1"/>
    <property type="molecule type" value="Genomic_DNA"/>
</dbReference>